<proteinExistence type="predicted"/>
<reference evidence="4 5" key="1">
    <citation type="submission" date="2021-07" db="EMBL/GenBank/DDBJ databases">
        <authorList>
            <person name="Imarazene B."/>
            <person name="Zahm M."/>
            <person name="Klopp C."/>
            <person name="Cabau C."/>
            <person name="Beille S."/>
            <person name="Jouanno E."/>
            <person name="Castinel A."/>
            <person name="Lluch J."/>
            <person name="Gil L."/>
            <person name="Kuchtly C."/>
            <person name="Lopez Roques C."/>
            <person name="Donnadieu C."/>
            <person name="Parrinello H."/>
            <person name="Journot L."/>
            <person name="Du K."/>
            <person name="Schartl M."/>
            <person name="Retaux S."/>
            <person name="Guiguen Y."/>
        </authorList>
    </citation>
    <scope>NUCLEOTIDE SEQUENCE [LARGE SCALE GENOMIC DNA]</scope>
    <source>
        <strain evidence="4">Pach_M1</strain>
        <tissue evidence="4">Testis</tissue>
    </source>
</reference>
<feature type="chain" id="PRO_5035910881" description="Ig-like domain-containing protein" evidence="2">
    <location>
        <begin position="18"/>
        <end position="340"/>
    </location>
</feature>
<evidence type="ECO:0000313" key="5">
    <source>
        <dbReference type="Proteomes" id="UP000752171"/>
    </source>
</evidence>
<dbReference type="PROSITE" id="PS50835">
    <property type="entry name" value="IG_LIKE"/>
    <property type="match status" value="3"/>
</dbReference>
<dbReference type="InterPro" id="IPR007110">
    <property type="entry name" value="Ig-like_dom"/>
</dbReference>
<dbReference type="Gene3D" id="2.60.40.10">
    <property type="entry name" value="Immunoglobulins"/>
    <property type="match status" value="3"/>
</dbReference>
<dbReference type="PANTHER" id="PTHR14334">
    <property type="entry name" value="B-CELL ANTIGEN RECEPTOR COMPLEX-ASSOCIATED PROTEIN"/>
    <property type="match status" value="1"/>
</dbReference>
<evidence type="ECO:0000259" key="3">
    <source>
        <dbReference type="PROSITE" id="PS50835"/>
    </source>
</evidence>
<keyword evidence="1" id="KW-0393">Immunoglobulin domain</keyword>
<dbReference type="Pfam" id="PF13927">
    <property type="entry name" value="Ig_3"/>
    <property type="match status" value="2"/>
</dbReference>
<dbReference type="InterPro" id="IPR036179">
    <property type="entry name" value="Ig-like_dom_sf"/>
</dbReference>
<dbReference type="InterPro" id="IPR003599">
    <property type="entry name" value="Ig_sub"/>
</dbReference>
<dbReference type="GO" id="GO:0019815">
    <property type="term" value="C:B cell receptor complex"/>
    <property type="evidence" value="ECO:0007669"/>
    <property type="project" value="TreeGrafter"/>
</dbReference>
<feature type="domain" description="Ig-like" evidence="3">
    <location>
        <begin position="241"/>
        <end position="318"/>
    </location>
</feature>
<dbReference type="GO" id="GO:0009897">
    <property type="term" value="C:external side of plasma membrane"/>
    <property type="evidence" value="ECO:0007669"/>
    <property type="project" value="TreeGrafter"/>
</dbReference>
<evidence type="ECO:0000256" key="2">
    <source>
        <dbReference type="SAM" id="SignalP"/>
    </source>
</evidence>
<dbReference type="InterPro" id="IPR013783">
    <property type="entry name" value="Ig-like_fold"/>
</dbReference>
<dbReference type="AlphaFoldDB" id="A0A8T2L718"/>
<evidence type="ECO:0000313" key="4">
    <source>
        <dbReference type="EMBL" id="KAG9266824.1"/>
    </source>
</evidence>
<feature type="non-terminal residue" evidence="4">
    <location>
        <position position="1"/>
    </location>
</feature>
<keyword evidence="2" id="KW-0732">Signal</keyword>
<dbReference type="GO" id="GO:0030183">
    <property type="term" value="P:B cell differentiation"/>
    <property type="evidence" value="ECO:0007669"/>
    <property type="project" value="TreeGrafter"/>
</dbReference>
<dbReference type="InterPro" id="IPR003598">
    <property type="entry name" value="Ig_sub2"/>
</dbReference>
<feature type="domain" description="Ig-like" evidence="3">
    <location>
        <begin position="27"/>
        <end position="104"/>
    </location>
</feature>
<dbReference type="SMART" id="SM00408">
    <property type="entry name" value="IGc2"/>
    <property type="match status" value="3"/>
</dbReference>
<dbReference type="SUPFAM" id="SSF48726">
    <property type="entry name" value="Immunoglobulin"/>
    <property type="match status" value="3"/>
</dbReference>
<accession>A0A8T2L718</accession>
<name>A0A8T2L718_ASTMX</name>
<organism evidence="4 5">
    <name type="scientific">Astyanax mexicanus</name>
    <name type="common">Blind cave fish</name>
    <name type="synonym">Astyanax fasciatus mexicanus</name>
    <dbReference type="NCBI Taxonomy" id="7994"/>
    <lineage>
        <taxon>Eukaryota</taxon>
        <taxon>Metazoa</taxon>
        <taxon>Chordata</taxon>
        <taxon>Craniata</taxon>
        <taxon>Vertebrata</taxon>
        <taxon>Euteleostomi</taxon>
        <taxon>Actinopterygii</taxon>
        <taxon>Neopterygii</taxon>
        <taxon>Teleostei</taxon>
        <taxon>Ostariophysi</taxon>
        <taxon>Characiformes</taxon>
        <taxon>Characoidei</taxon>
        <taxon>Acestrorhamphidae</taxon>
        <taxon>Acestrorhamphinae</taxon>
        <taxon>Astyanax</taxon>
    </lineage>
</organism>
<dbReference type="EMBL" id="JAICCE010000016">
    <property type="protein sequence ID" value="KAG9266824.1"/>
    <property type="molecule type" value="Genomic_DNA"/>
</dbReference>
<comment type="caution">
    <text evidence="4">The sequence shown here is derived from an EMBL/GenBank/DDBJ whole genome shotgun (WGS) entry which is preliminary data.</text>
</comment>
<protein>
    <recommendedName>
        <fullName evidence="3">Ig-like domain-containing protein</fullName>
    </recommendedName>
</protein>
<dbReference type="CDD" id="cd00099">
    <property type="entry name" value="IgV"/>
    <property type="match status" value="2"/>
</dbReference>
<sequence length="340" mass="37953">LHILYSILFSTVGAVIRSTIQDSEIKPVVPATVEVCSGSYATINCTFTTDSEGLTIRWHFNSLSSQPKTEDNDEHYEIKNGKTWSALTIKEVTFNDSGLYYCVVIQDIPILKEYSSNGSKLNVIVGAVIRSTIQDSEIKPVVPATVEVCSGSYATINCTFTTDSEGLKIRWHFNSFSSQPKTEDNDKHYEIKNGKTWSALTIKEVTFNDSGLYYCVVIQDIPILKDYSSNGSKLNDSEIKPVVPATVEVCSGSNATINCTFTTDSEGLKIRWHFNSSSSESKIDHNDEHYDLKNEKTWSALTIKEVTFNDSGLYYCEVIQDIPILKEYYSNGTQLNVIGK</sequence>
<dbReference type="Proteomes" id="UP000752171">
    <property type="component" value="Unassembled WGS sequence"/>
</dbReference>
<feature type="domain" description="Ig-like" evidence="3">
    <location>
        <begin position="140"/>
        <end position="217"/>
    </location>
</feature>
<dbReference type="InterPro" id="IPR013106">
    <property type="entry name" value="Ig_V-set"/>
</dbReference>
<dbReference type="Pfam" id="PF07686">
    <property type="entry name" value="V-set"/>
    <property type="match status" value="1"/>
</dbReference>
<dbReference type="SMART" id="SM00406">
    <property type="entry name" value="IGv"/>
    <property type="match status" value="3"/>
</dbReference>
<dbReference type="GO" id="GO:0050853">
    <property type="term" value="P:B cell receptor signaling pathway"/>
    <property type="evidence" value="ECO:0007669"/>
    <property type="project" value="TreeGrafter"/>
</dbReference>
<dbReference type="SMART" id="SM00409">
    <property type="entry name" value="IG"/>
    <property type="match status" value="3"/>
</dbReference>
<evidence type="ECO:0000256" key="1">
    <source>
        <dbReference type="ARBA" id="ARBA00023319"/>
    </source>
</evidence>
<dbReference type="PANTHER" id="PTHR14334:SF1">
    <property type="entry name" value="B-CELL ANTIGEN RECEPTOR COMPLEX-ASSOCIATED PROTEIN ALPHA CHAIN"/>
    <property type="match status" value="1"/>
</dbReference>
<feature type="signal peptide" evidence="2">
    <location>
        <begin position="1"/>
        <end position="17"/>
    </location>
</feature>
<gene>
    <name evidence="4" type="ORF">AMEX_G19482</name>
</gene>